<reference evidence="2" key="1">
    <citation type="journal article" date="2014" name="Front. Microbiol.">
        <title>High frequency of phylogenetically diverse reductive dehalogenase-homologous genes in deep subseafloor sedimentary metagenomes.</title>
        <authorList>
            <person name="Kawai M."/>
            <person name="Futagami T."/>
            <person name="Toyoda A."/>
            <person name="Takaki Y."/>
            <person name="Nishi S."/>
            <person name="Hori S."/>
            <person name="Arai W."/>
            <person name="Tsubouchi T."/>
            <person name="Morono Y."/>
            <person name="Uchiyama I."/>
            <person name="Ito T."/>
            <person name="Fujiyama A."/>
            <person name="Inagaki F."/>
            <person name="Takami H."/>
        </authorList>
    </citation>
    <scope>NUCLEOTIDE SEQUENCE</scope>
    <source>
        <strain evidence="2">Expedition CK06-06</strain>
    </source>
</reference>
<feature type="compositionally biased region" description="Polar residues" evidence="1">
    <location>
        <begin position="1"/>
        <end position="10"/>
    </location>
</feature>
<dbReference type="AlphaFoldDB" id="X0WDL2"/>
<organism evidence="2">
    <name type="scientific">marine sediment metagenome</name>
    <dbReference type="NCBI Taxonomy" id="412755"/>
    <lineage>
        <taxon>unclassified sequences</taxon>
        <taxon>metagenomes</taxon>
        <taxon>ecological metagenomes</taxon>
    </lineage>
</organism>
<sequence>DYITRQNQVTPPIVPPTQGGMPSLPVNTMYKDNGGMASEYSSMGGYNQALDTATMEQGGQNFGNNQGPVQTSLQEGLEPMAANEALGGGFSSF</sequence>
<feature type="region of interest" description="Disordered" evidence="1">
    <location>
        <begin position="1"/>
        <end position="23"/>
    </location>
</feature>
<evidence type="ECO:0000313" key="2">
    <source>
        <dbReference type="EMBL" id="GAG29049.1"/>
    </source>
</evidence>
<comment type="caution">
    <text evidence="2">The sequence shown here is derived from an EMBL/GenBank/DDBJ whole genome shotgun (WGS) entry which is preliminary data.</text>
</comment>
<evidence type="ECO:0000256" key="1">
    <source>
        <dbReference type="SAM" id="MobiDB-lite"/>
    </source>
</evidence>
<gene>
    <name evidence="2" type="ORF">S01H1_67964</name>
</gene>
<protein>
    <submittedName>
        <fullName evidence="2">Uncharacterized protein</fullName>
    </submittedName>
</protein>
<dbReference type="EMBL" id="BARS01045040">
    <property type="protein sequence ID" value="GAG29049.1"/>
    <property type="molecule type" value="Genomic_DNA"/>
</dbReference>
<name>X0WDL2_9ZZZZ</name>
<accession>X0WDL2</accession>
<proteinExistence type="predicted"/>
<feature type="non-terminal residue" evidence="2">
    <location>
        <position position="1"/>
    </location>
</feature>